<dbReference type="PANTHER" id="PTHR43471:SF12">
    <property type="entry name" value="HYPOTHETICAL MEMBRANE PROTEIN, CONSERVED"/>
    <property type="match status" value="1"/>
</dbReference>
<protein>
    <submittedName>
        <fullName evidence="7">ABC transporter permease</fullName>
    </submittedName>
</protein>
<dbReference type="EMBL" id="CP121694">
    <property type="protein sequence ID" value="WRO20631.1"/>
    <property type="molecule type" value="Genomic_DNA"/>
</dbReference>
<evidence type="ECO:0000256" key="5">
    <source>
        <dbReference type="SAM" id="Phobius"/>
    </source>
</evidence>
<feature type="transmembrane region" description="Helical" evidence="5">
    <location>
        <begin position="144"/>
        <end position="165"/>
    </location>
</feature>
<evidence type="ECO:0000259" key="6">
    <source>
        <dbReference type="Pfam" id="PF12698"/>
    </source>
</evidence>
<feature type="transmembrane region" description="Helical" evidence="5">
    <location>
        <begin position="114"/>
        <end position="138"/>
    </location>
</feature>
<evidence type="ECO:0000256" key="3">
    <source>
        <dbReference type="ARBA" id="ARBA00022989"/>
    </source>
</evidence>
<dbReference type="AlphaFoldDB" id="A0AAU0UKD2"/>
<dbReference type="InterPro" id="IPR013525">
    <property type="entry name" value="ABC2_TM"/>
</dbReference>
<dbReference type="RefSeq" id="WP_366923520.1">
    <property type="nucleotide sequence ID" value="NZ_CP121694.1"/>
</dbReference>
<dbReference type="Pfam" id="PF12698">
    <property type="entry name" value="ABC2_membrane_3"/>
    <property type="match status" value="1"/>
</dbReference>
<gene>
    <name evidence="7" type="ORF">MFMK1_000415</name>
</gene>
<keyword evidence="3 5" id="KW-1133">Transmembrane helix</keyword>
<dbReference type="GO" id="GO:0016020">
    <property type="term" value="C:membrane"/>
    <property type="evidence" value="ECO:0007669"/>
    <property type="project" value="UniProtKB-SubCell"/>
</dbReference>
<name>A0AAU0UKD2_9FIRM</name>
<evidence type="ECO:0000313" key="7">
    <source>
        <dbReference type="EMBL" id="WRO20631.1"/>
    </source>
</evidence>
<evidence type="ECO:0000256" key="4">
    <source>
        <dbReference type="ARBA" id="ARBA00023136"/>
    </source>
</evidence>
<dbReference type="GO" id="GO:0140359">
    <property type="term" value="F:ABC-type transporter activity"/>
    <property type="evidence" value="ECO:0007669"/>
    <property type="project" value="InterPro"/>
</dbReference>
<feature type="domain" description="ABC-2 type transporter transmembrane" evidence="6">
    <location>
        <begin position="39"/>
        <end position="264"/>
    </location>
</feature>
<keyword evidence="2 5" id="KW-0812">Transmembrane</keyword>
<evidence type="ECO:0000313" key="8">
    <source>
        <dbReference type="Proteomes" id="UP001329915"/>
    </source>
</evidence>
<keyword evidence="8" id="KW-1185">Reference proteome</keyword>
<comment type="subcellular location">
    <subcellularLocation>
        <location evidence="1">Membrane</location>
        <topology evidence="1">Multi-pass membrane protein</topology>
    </subcellularLocation>
</comment>
<dbReference type="PANTHER" id="PTHR43471">
    <property type="entry name" value="ABC TRANSPORTER PERMEASE"/>
    <property type="match status" value="1"/>
</dbReference>
<feature type="transmembrane region" description="Helical" evidence="5">
    <location>
        <begin position="244"/>
        <end position="267"/>
    </location>
</feature>
<organism evidence="7 8">
    <name type="scientific">Metallumcola ferriviriculae</name>
    <dbReference type="NCBI Taxonomy" id="3039180"/>
    <lineage>
        <taxon>Bacteria</taxon>
        <taxon>Bacillati</taxon>
        <taxon>Bacillota</taxon>
        <taxon>Clostridia</taxon>
        <taxon>Neomoorellales</taxon>
        <taxon>Desulfitibacteraceae</taxon>
        <taxon>Metallumcola</taxon>
    </lineage>
</organism>
<evidence type="ECO:0000256" key="2">
    <source>
        <dbReference type="ARBA" id="ARBA00022692"/>
    </source>
</evidence>
<reference evidence="7 8" key="1">
    <citation type="submission" date="2023-04" db="EMBL/GenBank/DDBJ databases">
        <authorList>
            <person name="Hsu D."/>
        </authorList>
    </citation>
    <scope>NUCLEOTIDE SEQUENCE [LARGE SCALE GENOMIC DNA]</scope>
    <source>
        <strain evidence="7 8">MK1</strain>
    </source>
</reference>
<dbReference type="KEGG" id="dbc:MFMK1_000415"/>
<evidence type="ECO:0000256" key="1">
    <source>
        <dbReference type="ARBA" id="ARBA00004141"/>
    </source>
</evidence>
<accession>A0AAU0UKD2</accession>
<proteinExistence type="predicted"/>
<keyword evidence="4 5" id="KW-0472">Membrane</keyword>
<feature type="transmembrane region" description="Helical" evidence="5">
    <location>
        <begin position="57"/>
        <end position="78"/>
    </location>
</feature>
<feature type="transmembrane region" description="Helical" evidence="5">
    <location>
        <begin position="177"/>
        <end position="197"/>
    </location>
</feature>
<sequence length="283" mass="31284">MKLNAVLERELRSRMRSWRSPLALTIYAGVLAAIGFAFFYLNTRNRYMFNYQMGMEMYVLLAVVQFALLAFVTPALTAGTISGEKERQTFDILISTKLSAAGVVLGKLAASLSYVFLLIIVSLPLFSLVFLLGGVTLGDLLGTFLIYLVTTVYIAAWGMFFSAIFRRTQIATVATYLITLFLGGGTYLIAAFIRAYLGANAFSGVPTIIYFSPVTSLLYALPGDVGMQIIRELSNSHSATLNEILYGNLAVEGIIIVLLLLLTINLVKPVKRWSWRGRKKEQI</sequence>
<dbReference type="Proteomes" id="UP001329915">
    <property type="component" value="Chromosome"/>
</dbReference>
<feature type="transmembrane region" description="Helical" evidence="5">
    <location>
        <begin position="21"/>
        <end position="41"/>
    </location>
</feature>